<dbReference type="EMBL" id="JACIGK010000001">
    <property type="protein sequence ID" value="MBB4264565.1"/>
    <property type="molecule type" value="Genomic_DNA"/>
</dbReference>
<dbReference type="RefSeq" id="WP_184042196.1">
    <property type="nucleotide sequence ID" value="NZ_JACIGK010000001.1"/>
</dbReference>
<comment type="caution">
    <text evidence="2">The sequence shown here is derived from an EMBL/GenBank/DDBJ whole genome shotgun (WGS) entry which is preliminary data.</text>
</comment>
<dbReference type="Gene3D" id="3.90.550.10">
    <property type="entry name" value="Spore Coat Polysaccharide Biosynthesis Protein SpsA, Chain A"/>
    <property type="match status" value="1"/>
</dbReference>
<accession>A0A7W6R9S3</accession>
<name>A0A7W6R9S3_9PROT</name>
<dbReference type="SUPFAM" id="SSF53448">
    <property type="entry name" value="Nucleotide-diphospho-sugar transferases"/>
    <property type="match status" value="1"/>
</dbReference>
<sequence>MTAVRQPQAPSEDPSEDPSTIAMPARPRVTIVTGADDRYAPLAEELIASVRAHRSLNAIDLSLIATGMSPAVTERLRPKVENLADGAWNIAQAGQRAGKRDWLMARVNKLFTRDYFPGYDVYIWIDADAWVCDPTAIDGLLEGVRRAGLAVGYDDTPTSALDLEVRAWVGGWALGRTYCMKHARRARLSPEELRRLARARPFNNGVFALAGDAPHWPVIQANMSRLVRKGRIFGANQMAIVMAVHLDGLPVEIMPHACNYLDVPRVCARSGAFVEATIPHHRVGILHLASRDAMRTDPTLEMDLLDTEGRPVRRSLRYRPESLARRDPSASGA</sequence>
<feature type="region of interest" description="Disordered" evidence="1">
    <location>
        <begin position="1"/>
        <end position="23"/>
    </location>
</feature>
<dbReference type="Proteomes" id="UP000554286">
    <property type="component" value="Unassembled WGS sequence"/>
</dbReference>
<organism evidence="2 3">
    <name type="scientific">Roseospira visakhapatnamensis</name>
    <dbReference type="NCBI Taxonomy" id="390880"/>
    <lineage>
        <taxon>Bacteria</taxon>
        <taxon>Pseudomonadati</taxon>
        <taxon>Pseudomonadota</taxon>
        <taxon>Alphaproteobacteria</taxon>
        <taxon>Rhodospirillales</taxon>
        <taxon>Rhodospirillaceae</taxon>
        <taxon>Roseospira</taxon>
    </lineage>
</organism>
<dbReference type="InterPro" id="IPR029044">
    <property type="entry name" value="Nucleotide-diphossugar_trans"/>
</dbReference>
<evidence type="ECO:0008006" key="4">
    <source>
        <dbReference type="Google" id="ProtNLM"/>
    </source>
</evidence>
<keyword evidence="3" id="KW-1185">Reference proteome</keyword>
<gene>
    <name evidence="2" type="ORF">GGD89_000171</name>
</gene>
<protein>
    <recommendedName>
        <fullName evidence="4">Glycosyl transferase</fullName>
    </recommendedName>
</protein>
<reference evidence="2 3" key="1">
    <citation type="submission" date="2020-08" db="EMBL/GenBank/DDBJ databases">
        <title>Genome sequencing of Purple Non-Sulfur Bacteria from various extreme environments.</title>
        <authorList>
            <person name="Mayer M."/>
        </authorList>
    </citation>
    <scope>NUCLEOTIDE SEQUENCE [LARGE SCALE GENOMIC DNA]</scope>
    <source>
        <strain evidence="2 3">JA131</strain>
    </source>
</reference>
<evidence type="ECO:0000313" key="3">
    <source>
        <dbReference type="Proteomes" id="UP000554286"/>
    </source>
</evidence>
<evidence type="ECO:0000313" key="2">
    <source>
        <dbReference type="EMBL" id="MBB4264565.1"/>
    </source>
</evidence>
<dbReference type="AlphaFoldDB" id="A0A7W6R9S3"/>
<evidence type="ECO:0000256" key="1">
    <source>
        <dbReference type="SAM" id="MobiDB-lite"/>
    </source>
</evidence>
<proteinExistence type="predicted"/>